<proteinExistence type="inferred from homology"/>
<dbReference type="InterPro" id="IPR019734">
    <property type="entry name" value="TPR_rpt"/>
</dbReference>
<dbReference type="PROSITE" id="PS50005">
    <property type="entry name" value="TPR"/>
    <property type="match status" value="2"/>
</dbReference>
<feature type="compositionally biased region" description="Basic residues" evidence="7">
    <location>
        <begin position="55"/>
        <end position="65"/>
    </location>
</feature>
<evidence type="ECO:0000313" key="10">
    <source>
        <dbReference type="Proteomes" id="UP000886998"/>
    </source>
</evidence>
<dbReference type="EMBL" id="BMAV01014253">
    <property type="protein sequence ID" value="GFY62525.1"/>
    <property type="molecule type" value="Genomic_DNA"/>
</dbReference>
<evidence type="ECO:0000256" key="5">
    <source>
        <dbReference type="PROSITE-ProRule" id="PRU00339"/>
    </source>
</evidence>
<dbReference type="InterPro" id="IPR051966">
    <property type="entry name" value="RPAP3"/>
</dbReference>
<dbReference type="Proteomes" id="UP000886998">
    <property type="component" value="Unassembled WGS sequence"/>
</dbReference>
<evidence type="ECO:0000256" key="3">
    <source>
        <dbReference type="ARBA" id="ARBA00038275"/>
    </source>
</evidence>
<keyword evidence="1" id="KW-0677">Repeat</keyword>
<dbReference type="SUPFAM" id="SSF48452">
    <property type="entry name" value="TPR-like"/>
    <property type="match status" value="1"/>
</dbReference>
<feature type="coiled-coil region" evidence="6">
    <location>
        <begin position="216"/>
        <end position="243"/>
    </location>
</feature>
<protein>
    <recommendedName>
        <fullName evidence="4">RNA polymerase II-associated protein 3</fullName>
    </recommendedName>
</protein>
<evidence type="ECO:0000256" key="1">
    <source>
        <dbReference type="ARBA" id="ARBA00022737"/>
    </source>
</evidence>
<keyword evidence="6" id="KW-0175">Coiled coil</keyword>
<organism evidence="9 10">
    <name type="scientific">Trichonephila inaurata madagascariensis</name>
    <dbReference type="NCBI Taxonomy" id="2747483"/>
    <lineage>
        <taxon>Eukaryota</taxon>
        <taxon>Metazoa</taxon>
        <taxon>Ecdysozoa</taxon>
        <taxon>Arthropoda</taxon>
        <taxon>Chelicerata</taxon>
        <taxon>Arachnida</taxon>
        <taxon>Araneae</taxon>
        <taxon>Araneomorphae</taxon>
        <taxon>Entelegynae</taxon>
        <taxon>Araneoidea</taxon>
        <taxon>Nephilidae</taxon>
        <taxon>Trichonephila</taxon>
        <taxon>Trichonephila inaurata</taxon>
    </lineage>
</organism>
<evidence type="ECO:0000256" key="2">
    <source>
        <dbReference type="ARBA" id="ARBA00022803"/>
    </source>
</evidence>
<evidence type="ECO:0000259" key="8">
    <source>
        <dbReference type="Pfam" id="PF13877"/>
    </source>
</evidence>
<feature type="region of interest" description="Disordered" evidence="7">
    <location>
        <begin position="40"/>
        <end position="73"/>
    </location>
</feature>
<feature type="region of interest" description="Disordered" evidence="7">
    <location>
        <begin position="306"/>
        <end position="335"/>
    </location>
</feature>
<evidence type="ECO:0000256" key="4">
    <source>
        <dbReference type="ARBA" id="ARBA00040133"/>
    </source>
</evidence>
<evidence type="ECO:0000256" key="6">
    <source>
        <dbReference type="SAM" id="Coils"/>
    </source>
</evidence>
<dbReference type="GO" id="GO:0101031">
    <property type="term" value="C:protein folding chaperone complex"/>
    <property type="evidence" value="ECO:0007669"/>
    <property type="project" value="TreeGrafter"/>
</dbReference>
<dbReference type="Gene3D" id="1.25.40.10">
    <property type="entry name" value="Tetratricopeptide repeat domain"/>
    <property type="match status" value="1"/>
</dbReference>
<name>A0A8X7CDR5_9ARAC</name>
<feature type="compositionally biased region" description="Basic and acidic residues" evidence="7">
    <location>
        <begin position="92"/>
        <end position="102"/>
    </location>
</feature>
<dbReference type="InterPro" id="IPR025986">
    <property type="entry name" value="RPAP3-like_C"/>
</dbReference>
<feature type="domain" description="RNA-polymerase II-associated protein 3-like C-terminal" evidence="8">
    <location>
        <begin position="358"/>
        <end position="446"/>
    </location>
</feature>
<reference evidence="9" key="1">
    <citation type="submission" date="2020-08" db="EMBL/GenBank/DDBJ databases">
        <title>Multicomponent nature underlies the extraordinary mechanical properties of spider dragline silk.</title>
        <authorList>
            <person name="Kono N."/>
            <person name="Nakamura H."/>
            <person name="Mori M."/>
            <person name="Yoshida Y."/>
            <person name="Ohtoshi R."/>
            <person name="Malay A.D."/>
            <person name="Moran D.A.P."/>
            <person name="Tomita M."/>
            <person name="Numata K."/>
            <person name="Arakawa K."/>
        </authorList>
    </citation>
    <scope>NUCLEOTIDE SEQUENCE</scope>
</reference>
<gene>
    <name evidence="9" type="primary">RPAP3</name>
    <name evidence="9" type="ORF">TNIN_375191</name>
</gene>
<evidence type="ECO:0000313" key="9">
    <source>
        <dbReference type="EMBL" id="GFY62525.1"/>
    </source>
</evidence>
<dbReference type="Pfam" id="PF13877">
    <property type="entry name" value="RPAP3_C"/>
    <property type="match status" value="1"/>
</dbReference>
<feature type="region of interest" description="Disordered" evidence="7">
    <location>
        <begin position="92"/>
        <end position="113"/>
    </location>
</feature>
<dbReference type="InterPro" id="IPR011990">
    <property type="entry name" value="TPR-like_helical_dom_sf"/>
</dbReference>
<dbReference type="PANTHER" id="PTHR46423:SF1">
    <property type="entry name" value="RNA POLYMERASE II-ASSOCIATED PROTEIN 3"/>
    <property type="match status" value="1"/>
</dbReference>
<feature type="compositionally biased region" description="Basic and acidic residues" evidence="7">
    <location>
        <begin position="306"/>
        <end position="324"/>
    </location>
</feature>
<dbReference type="Pfam" id="PF13181">
    <property type="entry name" value="TPR_8"/>
    <property type="match status" value="1"/>
</dbReference>
<feature type="repeat" description="TPR" evidence="5">
    <location>
        <begin position="122"/>
        <end position="155"/>
    </location>
</feature>
<sequence length="475" mass="55415">MSIQNQVRENSEDLQVFLRDLNSWEKDMKKKEEELKLLQVSDEQDVPPIRNSLSRSKKKNKHKNKKEVSAKKRISGDNYKAWEHYDVESELKKVDDEKKESSGSESSDSEERLSILKRQQLALVKKDKGNEFFKNGDYDSAINSYTVGMELDPENALLSANRAMAFLKKEQFQAAENDCNLCLSLDSTYVKAYLRRGTARKALDKIDLAHSDFLKVLELEPENKQARLELEKLNKEMDTKEVNKNPLRVEKSDALSQKHSSNFLEFEDNSSKELNSLFLKPESEPFADEFHEELLTEVEIPRYKPEKLKEKTKKKNDLSSDKNIKQKPSNSKFKENNEYFNGIENVIATLEQTLPPVPSASYQFLRDWKKLSKYPELKYQYLKQFPPEKFLTLFKHNMEPEIFPEILNTLSCFFVENGDDIFPYMKYLASVGRFNTMLMFMADHEKKDLEKLLSYVEVSGYSPSEVEALLKLYKT</sequence>
<dbReference type="PANTHER" id="PTHR46423">
    <property type="entry name" value="RNA POLYMERASE II-ASSOCIATED PROTEIN 3"/>
    <property type="match status" value="1"/>
</dbReference>
<accession>A0A8X7CDR5</accession>
<comment type="caution">
    <text evidence="9">The sequence shown here is derived from an EMBL/GenBank/DDBJ whole genome shotgun (WGS) entry which is preliminary data.</text>
</comment>
<feature type="repeat" description="TPR" evidence="5">
    <location>
        <begin position="190"/>
        <end position="223"/>
    </location>
</feature>
<keyword evidence="2 5" id="KW-0802">TPR repeat</keyword>
<dbReference type="OrthoDB" id="2942533at2759"/>
<comment type="similarity">
    <text evidence="3">Belongs to the RPAP3 family.</text>
</comment>
<keyword evidence="10" id="KW-1185">Reference proteome</keyword>
<dbReference type="AlphaFoldDB" id="A0A8X7CDR5"/>
<evidence type="ECO:0000256" key="7">
    <source>
        <dbReference type="SAM" id="MobiDB-lite"/>
    </source>
</evidence>
<dbReference type="SMART" id="SM00028">
    <property type="entry name" value="TPR"/>
    <property type="match status" value="3"/>
</dbReference>